<organism evidence="1 2">
    <name type="scientific">Coprinopsis cinerea (strain Okayama-7 / 130 / ATCC MYA-4618 / FGSC 9003)</name>
    <name type="common">Inky cap fungus</name>
    <name type="synonym">Hormographiella aspergillata</name>
    <dbReference type="NCBI Taxonomy" id="240176"/>
    <lineage>
        <taxon>Eukaryota</taxon>
        <taxon>Fungi</taxon>
        <taxon>Dikarya</taxon>
        <taxon>Basidiomycota</taxon>
        <taxon>Agaricomycotina</taxon>
        <taxon>Agaricomycetes</taxon>
        <taxon>Agaricomycetidae</taxon>
        <taxon>Agaricales</taxon>
        <taxon>Agaricineae</taxon>
        <taxon>Psathyrellaceae</taxon>
        <taxon>Coprinopsis</taxon>
    </lineage>
</organism>
<dbReference type="HOGENOM" id="CLU_1120132_0_0_1"/>
<accession>A8PFN0</accession>
<evidence type="ECO:0000313" key="1">
    <source>
        <dbReference type="EMBL" id="EAU80835.2"/>
    </source>
</evidence>
<dbReference type="VEuPathDB" id="FungiDB:CC1G_04945"/>
<gene>
    <name evidence="1" type="ORF">CC1G_04945</name>
</gene>
<proteinExistence type="predicted"/>
<keyword evidence="2" id="KW-1185">Reference proteome</keyword>
<reference evidence="1 2" key="1">
    <citation type="journal article" date="2010" name="Proc. Natl. Acad. Sci. U.S.A.">
        <title>Insights into evolution of multicellular fungi from the assembled chromosomes of the mushroom Coprinopsis cinerea (Coprinus cinereus).</title>
        <authorList>
            <person name="Stajich J.E."/>
            <person name="Wilke S.K."/>
            <person name="Ahren D."/>
            <person name="Au C.H."/>
            <person name="Birren B.W."/>
            <person name="Borodovsky M."/>
            <person name="Burns C."/>
            <person name="Canback B."/>
            <person name="Casselton L.A."/>
            <person name="Cheng C.K."/>
            <person name="Deng J."/>
            <person name="Dietrich F.S."/>
            <person name="Fargo D.C."/>
            <person name="Farman M.L."/>
            <person name="Gathman A.C."/>
            <person name="Goldberg J."/>
            <person name="Guigo R."/>
            <person name="Hoegger P.J."/>
            <person name="Hooker J.B."/>
            <person name="Huggins A."/>
            <person name="James T.Y."/>
            <person name="Kamada T."/>
            <person name="Kilaru S."/>
            <person name="Kodira C."/>
            <person name="Kues U."/>
            <person name="Kupfer D."/>
            <person name="Kwan H.S."/>
            <person name="Lomsadze A."/>
            <person name="Li W."/>
            <person name="Lilly W.W."/>
            <person name="Ma L.J."/>
            <person name="Mackey A.J."/>
            <person name="Manning G."/>
            <person name="Martin F."/>
            <person name="Muraguchi H."/>
            <person name="Natvig D.O."/>
            <person name="Palmerini H."/>
            <person name="Ramesh M.A."/>
            <person name="Rehmeyer C.J."/>
            <person name="Roe B.A."/>
            <person name="Shenoy N."/>
            <person name="Stanke M."/>
            <person name="Ter-Hovhannisyan V."/>
            <person name="Tunlid A."/>
            <person name="Velagapudi R."/>
            <person name="Vision T.J."/>
            <person name="Zeng Q."/>
            <person name="Zolan M.E."/>
            <person name="Pukkila P.J."/>
        </authorList>
    </citation>
    <scope>NUCLEOTIDE SEQUENCE [LARGE SCALE GENOMIC DNA]</scope>
    <source>
        <strain evidence="2">Okayama-7 / 130 / ATCC MYA-4618 / FGSC 9003</strain>
    </source>
</reference>
<protein>
    <submittedName>
        <fullName evidence="1">Uncharacterized protein</fullName>
    </submittedName>
</protein>
<sequence length="248" mass="27845">MGVPVARRIFLTVELLFQILEQVDWPTLIQMSRTSTLARFAAVAEGRRRVYLALSRFITKGQVLSFLTALKDSQGIVVGSVASTIPRYGAPSFERSDKLLLDSDDPYDLNIVVPAGRQAQFMDAMHQFGFKTWSRFPLRSNFRPYANAMYESARPVVEVFGGHARITLSPQLRILRKCVFSRTIAFTTYTQSHRHLDLHGKGQTVVLSIQAIVPLTPLFFEHPPTTLWPSLADIPAHLFGGSHGTMKE</sequence>
<dbReference type="KEGG" id="cci:CC1G_04945"/>
<dbReference type="InParanoid" id="A8PFN0"/>
<evidence type="ECO:0000313" key="2">
    <source>
        <dbReference type="Proteomes" id="UP000001861"/>
    </source>
</evidence>
<name>A8PFN0_COPC7</name>
<dbReference type="GeneID" id="6017769"/>
<dbReference type="AlphaFoldDB" id="A8PFN0"/>
<dbReference type="RefSeq" id="XP_001841101.2">
    <property type="nucleotide sequence ID" value="XM_001841049.2"/>
</dbReference>
<dbReference type="Proteomes" id="UP000001861">
    <property type="component" value="Unassembled WGS sequence"/>
</dbReference>
<dbReference type="EMBL" id="AACS02000002">
    <property type="protein sequence ID" value="EAU80835.2"/>
    <property type="molecule type" value="Genomic_DNA"/>
</dbReference>
<comment type="caution">
    <text evidence="1">The sequence shown here is derived from an EMBL/GenBank/DDBJ whole genome shotgun (WGS) entry which is preliminary data.</text>
</comment>